<evidence type="ECO:0000313" key="3">
    <source>
        <dbReference type="EMBL" id="WUS60861.1"/>
    </source>
</evidence>
<accession>A0ABZ1WIY6</accession>
<dbReference type="InterPro" id="IPR036866">
    <property type="entry name" value="RibonucZ/Hydroxyglut_hydro"/>
</dbReference>
<gene>
    <name evidence="3" type="ORF">OG469_38450</name>
</gene>
<evidence type="ECO:0000256" key="1">
    <source>
        <dbReference type="ARBA" id="ARBA00022801"/>
    </source>
</evidence>
<dbReference type="PANTHER" id="PTHR43546:SF9">
    <property type="entry name" value="L-ASCORBATE-6-PHOSPHATE LACTONASE ULAG-RELATED"/>
    <property type="match status" value="1"/>
</dbReference>
<dbReference type="InterPro" id="IPR001279">
    <property type="entry name" value="Metallo-B-lactamas"/>
</dbReference>
<organism evidence="3 4">
    <name type="scientific">Kitasatospora herbaricolor</name>
    <dbReference type="NCBI Taxonomy" id="68217"/>
    <lineage>
        <taxon>Bacteria</taxon>
        <taxon>Bacillati</taxon>
        <taxon>Actinomycetota</taxon>
        <taxon>Actinomycetes</taxon>
        <taxon>Kitasatosporales</taxon>
        <taxon>Streptomycetaceae</taxon>
        <taxon>Kitasatospora</taxon>
    </lineage>
</organism>
<dbReference type="RefSeq" id="WP_329493036.1">
    <property type="nucleotide sequence ID" value="NZ_CP108460.1"/>
</dbReference>
<keyword evidence="4" id="KW-1185">Reference proteome</keyword>
<evidence type="ECO:0000313" key="4">
    <source>
        <dbReference type="Proteomes" id="UP001432014"/>
    </source>
</evidence>
<reference evidence="3 4" key="1">
    <citation type="submission" date="2022-10" db="EMBL/GenBank/DDBJ databases">
        <title>The complete genomes of actinobacterial strains from the NBC collection.</title>
        <authorList>
            <person name="Joergensen T.S."/>
            <person name="Alvarez Arevalo M."/>
            <person name="Sterndorff E.B."/>
            <person name="Faurdal D."/>
            <person name="Vuksanovic O."/>
            <person name="Mourched A.-S."/>
            <person name="Charusanti P."/>
            <person name="Shaw S."/>
            <person name="Blin K."/>
            <person name="Weber T."/>
        </authorList>
    </citation>
    <scope>NUCLEOTIDE SEQUENCE [LARGE SCALE GENOMIC DNA]</scope>
    <source>
        <strain evidence="3 4">NBC_01247</strain>
    </source>
</reference>
<dbReference type="Gene3D" id="3.60.15.10">
    <property type="entry name" value="Ribonuclease Z/Hydroxyacylglutathione hydrolase-like"/>
    <property type="match status" value="1"/>
</dbReference>
<dbReference type="PANTHER" id="PTHR43546">
    <property type="entry name" value="UPF0173 METAL-DEPENDENT HYDROLASE MJ1163-RELATED"/>
    <property type="match status" value="1"/>
</dbReference>
<dbReference type="Pfam" id="PF12706">
    <property type="entry name" value="Lactamase_B_2"/>
    <property type="match status" value="1"/>
</dbReference>
<dbReference type="EMBL" id="CP108482">
    <property type="protein sequence ID" value="WUS60861.1"/>
    <property type="molecule type" value="Genomic_DNA"/>
</dbReference>
<feature type="domain" description="Metallo-beta-lactamase" evidence="2">
    <location>
        <begin position="39"/>
        <end position="237"/>
    </location>
</feature>
<dbReference type="InterPro" id="IPR050114">
    <property type="entry name" value="UPF0173_UPF0282_UlaG_hydrolase"/>
</dbReference>
<dbReference type="SUPFAM" id="SSF56281">
    <property type="entry name" value="Metallo-hydrolase/oxidoreductase"/>
    <property type="match status" value="1"/>
</dbReference>
<sequence length="281" mass="28310">MPTSVPPATVPPASVPPASVLSVHAVGGPTAVIEYGGLRLLTDPTFDAPGDYVPERGLILSKLAPAGLAADQVGPVDAVLLSHDQHADNLDTGGRLALAKAPLTVTTPASAARLGGTARGLAPWESLELARPAGGPVVVTAVPARHGPEGCEPVTGDVTGFVLTGPGLPTVYVSGDNASMGNVREIAHRAGPVDTALLFAGAVRTRLFGGALLTLDSAQAAEATAVLGARRAVPLHFNSWMHFTEGAAHLRVAFEAAGLADRLVLLAPGESAVVGPSVQES</sequence>
<proteinExistence type="predicted"/>
<protein>
    <submittedName>
        <fullName evidence="3">MBL fold metallo-hydrolase</fullName>
    </submittedName>
</protein>
<keyword evidence="1" id="KW-0378">Hydrolase</keyword>
<evidence type="ECO:0000259" key="2">
    <source>
        <dbReference type="Pfam" id="PF12706"/>
    </source>
</evidence>
<dbReference type="Proteomes" id="UP001432014">
    <property type="component" value="Chromosome"/>
</dbReference>
<name>A0ABZ1WIY6_9ACTN</name>